<dbReference type="InterPro" id="IPR014284">
    <property type="entry name" value="RNA_pol_sigma-70_dom"/>
</dbReference>
<dbReference type="PANTHER" id="PTHR43133">
    <property type="entry name" value="RNA POLYMERASE ECF-TYPE SIGMA FACTO"/>
    <property type="match status" value="1"/>
</dbReference>
<feature type="domain" description="RNA polymerase sigma-70 region 2" evidence="5">
    <location>
        <begin position="27"/>
        <end position="88"/>
    </location>
</feature>
<keyword evidence="2" id="KW-0805">Transcription regulation</keyword>
<dbReference type="Pfam" id="PF08281">
    <property type="entry name" value="Sigma70_r4_2"/>
    <property type="match status" value="1"/>
</dbReference>
<evidence type="ECO:0000259" key="5">
    <source>
        <dbReference type="Pfam" id="PF04542"/>
    </source>
</evidence>
<dbReference type="Gene3D" id="1.10.1740.10">
    <property type="match status" value="1"/>
</dbReference>
<dbReference type="Pfam" id="PF04542">
    <property type="entry name" value="Sigma70_r2"/>
    <property type="match status" value="1"/>
</dbReference>
<dbReference type="NCBIfam" id="TIGR02937">
    <property type="entry name" value="sigma70-ECF"/>
    <property type="match status" value="1"/>
</dbReference>
<dbReference type="RefSeq" id="WP_275117925.1">
    <property type="nucleotide sequence ID" value="NZ_JAOTPO010000004.1"/>
</dbReference>
<dbReference type="InterPro" id="IPR007627">
    <property type="entry name" value="RNA_pol_sigma70_r2"/>
</dbReference>
<dbReference type="Gene3D" id="1.10.10.10">
    <property type="entry name" value="Winged helix-like DNA-binding domain superfamily/Winged helix DNA-binding domain"/>
    <property type="match status" value="1"/>
</dbReference>
<dbReference type="EMBL" id="JAOTPO010000004">
    <property type="protein sequence ID" value="MDE5413306.1"/>
    <property type="molecule type" value="Genomic_DNA"/>
</dbReference>
<evidence type="ECO:0000313" key="8">
    <source>
        <dbReference type="Proteomes" id="UP001148125"/>
    </source>
</evidence>
<proteinExistence type="inferred from homology"/>
<keyword evidence="3" id="KW-0731">Sigma factor</keyword>
<dbReference type="InterPro" id="IPR039425">
    <property type="entry name" value="RNA_pol_sigma-70-like"/>
</dbReference>
<organism evidence="7 8">
    <name type="scientific">Alkalihalobacterium chitinilyticum</name>
    <dbReference type="NCBI Taxonomy" id="2980103"/>
    <lineage>
        <taxon>Bacteria</taxon>
        <taxon>Bacillati</taxon>
        <taxon>Bacillota</taxon>
        <taxon>Bacilli</taxon>
        <taxon>Bacillales</taxon>
        <taxon>Bacillaceae</taxon>
        <taxon>Alkalihalobacterium</taxon>
    </lineage>
</organism>
<keyword evidence="4" id="KW-0804">Transcription</keyword>
<dbReference type="PANTHER" id="PTHR43133:SF51">
    <property type="entry name" value="RNA POLYMERASE SIGMA FACTOR"/>
    <property type="match status" value="1"/>
</dbReference>
<dbReference type="CDD" id="cd06171">
    <property type="entry name" value="Sigma70_r4"/>
    <property type="match status" value="1"/>
</dbReference>
<dbReference type="Proteomes" id="UP001148125">
    <property type="component" value="Unassembled WGS sequence"/>
</dbReference>
<comment type="similarity">
    <text evidence="1">Belongs to the sigma-70 factor family. ECF subfamily.</text>
</comment>
<reference evidence="7" key="1">
    <citation type="submission" date="2024-05" db="EMBL/GenBank/DDBJ databases">
        <title>Alkalihalobacillus sp. strain MEB203 novel alkaliphilic bacterium from Lonar Lake, India.</title>
        <authorList>
            <person name="Joshi A."/>
            <person name="Thite S."/>
            <person name="Mengade P."/>
        </authorList>
    </citation>
    <scope>NUCLEOTIDE SEQUENCE</scope>
    <source>
        <strain evidence="7">MEB 203</strain>
    </source>
</reference>
<sequence length="168" mass="20092">MVNKDIIKRIKKQDMEALINWFSEREQKFYKVGWAFLHSHHDVEDVFHNTIIKVYENINQLKKEQYFETWVTSIFMNECKAVYRKMQRNQQEMPQVAATLPHEPELKMDIMNGVMLLEEPYKEVIILKFLSDFSQEEIAALLQVPTGTVKSRIYRGLRLLRKELQKGE</sequence>
<keyword evidence="8" id="KW-1185">Reference proteome</keyword>
<evidence type="ECO:0000256" key="1">
    <source>
        <dbReference type="ARBA" id="ARBA00010641"/>
    </source>
</evidence>
<evidence type="ECO:0000256" key="3">
    <source>
        <dbReference type="ARBA" id="ARBA00023082"/>
    </source>
</evidence>
<dbReference type="SUPFAM" id="SSF88659">
    <property type="entry name" value="Sigma3 and sigma4 domains of RNA polymerase sigma factors"/>
    <property type="match status" value="1"/>
</dbReference>
<name>A0ABT5VCY3_9BACI</name>
<evidence type="ECO:0000313" key="7">
    <source>
        <dbReference type="EMBL" id="MDE5413306.1"/>
    </source>
</evidence>
<evidence type="ECO:0000259" key="6">
    <source>
        <dbReference type="Pfam" id="PF08281"/>
    </source>
</evidence>
<evidence type="ECO:0000256" key="2">
    <source>
        <dbReference type="ARBA" id="ARBA00023015"/>
    </source>
</evidence>
<evidence type="ECO:0000256" key="4">
    <source>
        <dbReference type="ARBA" id="ARBA00023163"/>
    </source>
</evidence>
<gene>
    <name evidence="7" type="ORF">N7Z68_07900</name>
</gene>
<dbReference type="InterPro" id="IPR036388">
    <property type="entry name" value="WH-like_DNA-bd_sf"/>
</dbReference>
<accession>A0ABT5VCY3</accession>
<dbReference type="InterPro" id="IPR013324">
    <property type="entry name" value="RNA_pol_sigma_r3/r4-like"/>
</dbReference>
<dbReference type="InterPro" id="IPR013249">
    <property type="entry name" value="RNA_pol_sigma70_r4_t2"/>
</dbReference>
<feature type="domain" description="RNA polymerase sigma factor 70 region 4 type 2" evidence="6">
    <location>
        <begin position="115"/>
        <end position="160"/>
    </location>
</feature>
<protein>
    <submittedName>
        <fullName evidence="7">RNA polymerase sigma factor</fullName>
    </submittedName>
</protein>
<dbReference type="InterPro" id="IPR013325">
    <property type="entry name" value="RNA_pol_sigma_r2"/>
</dbReference>
<dbReference type="SUPFAM" id="SSF88946">
    <property type="entry name" value="Sigma2 domain of RNA polymerase sigma factors"/>
    <property type="match status" value="1"/>
</dbReference>
<comment type="caution">
    <text evidence="7">The sequence shown here is derived from an EMBL/GenBank/DDBJ whole genome shotgun (WGS) entry which is preliminary data.</text>
</comment>